<gene>
    <name evidence="1" type="ORF">BCV72DRAFT_6913</name>
</gene>
<dbReference type="AlphaFoldDB" id="A0A1X0QYR6"/>
<dbReference type="GO" id="GO:0006283">
    <property type="term" value="P:transcription-coupled nucleotide-excision repair"/>
    <property type="evidence" value="ECO:0007669"/>
    <property type="project" value="TreeGrafter"/>
</dbReference>
<dbReference type="InterPro" id="IPR018610">
    <property type="entry name" value="UVSSA"/>
</dbReference>
<dbReference type="Pfam" id="PF20867">
    <property type="entry name" value="UVSSA_N"/>
    <property type="match status" value="1"/>
</dbReference>
<dbReference type="GO" id="GO:0000993">
    <property type="term" value="F:RNA polymerase II complex binding"/>
    <property type="evidence" value="ECO:0007669"/>
    <property type="project" value="TreeGrafter"/>
</dbReference>
<name>A0A1X0QYR6_RHIZD</name>
<dbReference type="InterPro" id="IPR049408">
    <property type="entry name" value="UVSSA_N_a-solenoid_rpt"/>
</dbReference>
<sequence length="196" mass="22568">MNPEVDEKLAGLIKQITETGNWILDEKKLKLIKATCKKSDHYITVAFIHVMAQLHKNHSQIRYSSLQLIEQLFDRSKLFRELLTEDFPVFVQLVVGFNDRKLPPPPQIAAKLKQYALALIKNWYIKYGEIYRQISISFDFLMDNGYMNDNQTSSSLSSIHADNINKANKSVNSFLFKIDLQINFCVVGKDKGPTVK</sequence>
<dbReference type="EMBL" id="KV921958">
    <property type="protein sequence ID" value="ORE04902.1"/>
    <property type="molecule type" value="Genomic_DNA"/>
</dbReference>
<dbReference type="OrthoDB" id="5594015at2759"/>
<dbReference type="GO" id="GO:0009411">
    <property type="term" value="P:response to UV"/>
    <property type="evidence" value="ECO:0007669"/>
    <property type="project" value="InterPro"/>
</dbReference>
<organism evidence="1">
    <name type="scientific">Rhizopus microsporus var. microsporus</name>
    <dbReference type="NCBI Taxonomy" id="86635"/>
    <lineage>
        <taxon>Eukaryota</taxon>
        <taxon>Fungi</taxon>
        <taxon>Fungi incertae sedis</taxon>
        <taxon>Mucoromycota</taxon>
        <taxon>Mucoromycotina</taxon>
        <taxon>Mucoromycetes</taxon>
        <taxon>Mucorales</taxon>
        <taxon>Mucorineae</taxon>
        <taxon>Rhizopodaceae</taxon>
        <taxon>Rhizopus</taxon>
    </lineage>
</organism>
<dbReference type="Proteomes" id="UP000242414">
    <property type="component" value="Unassembled WGS sequence"/>
</dbReference>
<dbReference type="PANTHER" id="PTHR28670:SF1">
    <property type="entry name" value="UV-STIMULATED SCAFFOLD PROTEIN A"/>
    <property type="match status" value="1"/>
</dbReference>
<protein>
    <recommendedName>
        <fullName evidence="2">VHS domain-containing protein</fullName>
    </recommendedName>
</protein>
<evidence type="ECO:0008006" key="2">
    <source>
        <dbReference type="Google" id="ProtNLM"/>
    </source>
</evidence>
<evidence type="ECO:0000313" key="1">
    <source>
        <dbReference type="EMBL" id="ORE04902.1"/>
    </source>
</evidence>
<dbReference type="VEuPathDB" id="FungiDB:BCV72DRAFT_6913"/>
<reference evidence="1" key="1">
    <citation type="journal article" date="2016" name="Proc. Natl. Acad. Sci. U.S.A.">
        <title>Lipid metabolic changes in an early divergent fungus govern the establishment of a mutualistic symbiosis with endobacteria.</title>
        <authorList>
            <person name="Lastovetsky O.A."/>
            <person name="Gaspar M.L."/>
            <person name="Mondo S.J."/>
            <person name="LaButti K.M."/>
            <person name="Sandor L."/>
            <person name="Grigoriev I.V."/>
            <person name="Henry S.A."/>
            <person name="Pawlowska T.E."/>
        </authorList>
    </citation>
    <scope>NUCLEOTIDE SEQUENCE [LARGE SCALE GENOMIC DNA]</scope>
    <source>
        <strain evidence="1">ATCC 52814</strain>
    </source>
</reference>
<dbReference type="PANTHER" id="PTHR28670">
    <property type="entry name" value="UV-STIMULATED SCAFFOLD PROTEIN A"/>
    <property type="match status" value="1"/>
</dbReference>
<dbReference type="GO" id="GO:0005694">
    <property type="term" value="C:chromosome"/>
    <property type="evidence" value="ECO:0007669"/>
    <property type="project" value="TreeGrafter"/>
</dbReference>
<proteinExistence type="predicted"/>
<accession>A0A1X0QYR6</accession>